<feature type="transmembrane region" description="Helical" evidence="1">
    <location>
        <begin position="245"/>
        <end position="265"/>
    </location>
</feature>
<dbReference type="AlphaFoldDB" id="A0A0C2XRS5"/>
<dbReference type="Proteomes" id="UP000053424">
    <property type="component" value="Unassembled WGS sequence"/>
</dbReference>
<evidence type="ECO:0000256" key="1">
    <source>
        <dbReference type="SAM" id="Phobius"/>
    </source>
</evidence>
<evidence type="ECO:0000313" key="3">
    <source>
        <dbReference type="Proteomes" id="UP000053424"/>
    </source>
</evidence>
<reference evidence="2 3" key="1">
    <citation type="submission" date="2014-04" db="EMBL/GenBank/DDBJ databases">
        <authorList>
            <consortium name="DOE Joint Genome Institute"/>
            <person name="Kuo A."/>
            <person name="Gay G."/>
            <person name="Dore J."/>
            <person name="Kohler A."/>
            <person name="Nagy L.G."/>
            <person name="Floudas D."/>
            <person name="Copeland A."/>
            <person name="Barry K.W."/>
            <person name="Cichocki N."/>
            <person name="Veneault-Fourrey C."/>
            <person name="LaButti K."/>
            <person name="Lindquist E.A."/>
            <person name="Lipzen A."/>
            <person name="Lundell T."/>
            <person name="Morin E."/>
            <person name="Murat C."/>
            <person name="Sun H."/>
            <person name="Tunlid A."/>
            <person name="Henrissat B."/>
            <person name="Grigoriev I.V."/>
            <person name="Hibbett D.S."/>
            <person name="Martin F."/>
            <person name="Nordberg H.P."/>
            <person name="Cantor M.N."/>
            <person name="Hua S.X."/>
        </authorList>
    </citation>
    <scope>NUCLEOTIDE SEQUENCE [LARGE SCALE GENOMIC DNA]</scope>
    <source>
        <strain evidence="3">h7</strain>
    </source>
</reference>
<dbReference type="HOGENOM" id="CLU_060789_0_0_1"/>
<evidence type="ECO:0008006" key="4">
    <source>
        <dbReference type="Google" id="ProtNLM"/>
    </source>
</evidence>
<keyword evidence="1" id="KW-1133">Transmembrane helix</keyword>
<feature type="transmembrane region" description="Helical" evidence="1">
    <location>
        <begin position="45"/>
        <end position="65"/>
    </location>
</feature>
<dbReference type="EMBL" id="KN831783">
    <property type="protein sequence ID" value="KIM40418.1"/>
    <property type="molecule type" value="Genomic_DNA"/>
</dbReference>
<feature type="transmembrane region" description="Helical" evidence="1">
    <location>
        <begin position="213"/>
        <end position="233"/>
    </location>
</feature>
<proteinExistence type="predicted"/>
<sequence length="362" mass="38566">MLPPCRRPTLILEPPTPALKTLSLQQSTSHTHLFRRCRRNSSFTPSLWIIFLVIFLSFVPTLHAFPVQPPLSPSLLLDAFPSLLPELHTLHRRRGPLIIVNTTGQATVINSDTRTSVPQGAATDAGGVGLDAPALIWISFCFVVGLPMAFAGIRGWRLTTGVGVGLAGTVASWAAFINSISAAPLSDLILTLIILGFFALLFAFGAIPYGRVTGIACIGLVGGTAFGVRVVILKAGLLISGSQGYTLDWVLVGFFGVAGGVSIIWERSQRGGLVRTANILFKLLSLKSASSIFSFQVFGCASIGTFLSFLGVDLLIHQQAGMSRGLRFLFDRNSSHFLDIVGGGYTPATLTQVLIGVSLFLT</sequence>
<protein>
    <recommendedName>
        <fullName evidence="4">DUF4203 domain-containing protein</fullName>
    </recommendedName>
</protein>
<name>A0A0C2XRS5_HEBCY</name>
<reference evidence="3" key="2">
    <citation type="submission" date="2015-01" db="EMBL/GenBank/DDBJ databases">
        <title>Evolutionary Origins and Diversification of the Mycorrhizal Mutualists.</title>
        <authorList>
            <consortium name="DOE Joint Genome Institute"/>
            <consortium name="Mycorrhizal Genomics Consortium"/>
            <person name="Kohler A."/>
            <person name="Kuo A."/>
            <person name="Nagy L.G."/>
            <person name="Floudas D."/>
            <person name="Copeland A."/>
            <person name="Barry K.W."/>
            <person name="Cichocki N."/>
            <person name="Veneault-Fourrey C."/>
            <person name="LaButti K."/>
            <person name="Lindquist E.A."/>
            <person name="Lipzen A."/>
            <person name="Lundell T."/>
            <person name="Morin E."/>
            <person name="Murat C."/>
            <person name="Riley R."/>
            <person name="Ohm R."/>
            <person name="Sun H."/>
            <person name="Tunlid A."/>
            <person name="Henrissat B."/>
            <person name="Grigoriev I.V."/>
            <person name="Hibbett D.S."/>
            <person name="Martin F."/>
        </authorList>
    </citation>
    <scope>NUCLEOTIDE SEQUENCE [LARGE SCALE GENOMIC DNA]</scope>
    <source>
        <strain evidence="3">h7</strain>
    </source>
</reference>
<feature type="transmembrane region" description="Helical" evidence="1">
    <location>
        <begin position="134"/>
        <end position="153"/>
    </location>
</feature>
<accession>A0A0C2XRS5</accession>
<keyword evidence="1" id="KW-0472">Membrane</keyword>
<feature type="transmembrane region" description="Helical" evidence="1">
    <location>
        <begin position="188"/>
        <end position="207"/>
    </location>
</feature>
<feature type="transmembrane region" description="Helical" evidence="1">
    <location>
        <begin position="292"/>
        <end position="316"/>
    </location>
</feature>
<evidence type="ECO:0000313" key="2">
    <source>
        <dbReference type="EMBL" id="KIM40418.1"/>
    </source>
</evidence>
<feature type="transmembrane region" description="Helical" evidence="1">
    <location>
        <begin position="337"/>
        <end position="361"/>
    </location>
</feature>
<gene>
    <name evidence="2" type="ORF">M413DRAFT_179231</name>
</gene>
<dbReference type="OrthoDB" id="3359595at2759"/>
<organism evidence="2 3">
    <name type="scientific">Hebeloma cylindrosporum</name>
    <dbReference type="NCBI Taxonomy" id="76867"/>
    <lineage>
        <taxon>Eukaryota</taxon>
        <taxon>Fungi</taxon>
        <taxon>Dikarya</taxon>
        <taxon>Basidiomycota</taxon>
        <taxon>Agaricomycotina</taxon>
        <taxon>Agaricomycetes</taxon>
        <taxon>Agaricomycetidae</taxon>
        <taxon>Agaricales</taxon>
        <taxon>Agaricineae</taxon>
        <taxon>Hymenogastraceae</taxon>
        <taxon>Hebeloma</taxon>
    </lineage>
</organism>
<keyword evidence="3" id="KW-1185">Reference proteome</keyword>
<keyword evidence="1" id="KW-0812">Transmembrane</keyword>